<comment type="caution">
    <text evidence="1">The sequence shown here is derived from an EMBL/GenBank/DDBJ whole genome shotgun (WGS) entry which is preliminary data.</text>
</comment>
<gene>
    <name evidence="1" type="ORF">DDE23_22720</name>
</gene>
<reference evidence="1 2" key="1">
    <citation type="journal article" date="2011" name="Syst. Appl. Microbiol.">
        <title>Defluviimonas denitrificans gen. nov., sp. nov., and Pararhodobacter aggregans gen. nov., sp. nov., non-phototrophic Rhodobacteraceae from the biofilter of a marine aquaculture.</title>
        <authorList>
            <person name="Foesel B.U."/>
            <person name="Drake H.L."/>
            <person name="Schramm A."/>
        </authorList>
    </citation>
    <scope>NUCLEOTIDE SEQUENCE [LARGE SCALE GENOMIC DNA]</scope>
    <source>
        <strain evidence="1 2">D1-19</strain>
    </source>
</reference>
<dbReference type="InterPro" id="IPR036255">
    <property type="entry name" value="YgfB-like_sf"/>
</dbReference>
<dbReference type="EMBL" id="QDDR01000017">
    <property type="protein sequence ID" value="PVE45170.1"/>
    <property type="molecule type" value="Genomic_DNA"/>
</dbReference>
<dbReference type="Pfam" id="PF03695">
    <property type="entry name" value="UPF0149"/>
    <property type="match status" value="1"/>
</dbReference>
<protein>
    <submittedName>
        <fullName evidence="1">YecA family protein</fullName>
    </submittedName>
</protein>
<dbReference type="Gene3D" id="1.20.120.740">
    <property type="entry name" value="YgfB uncharacterised protein family UPF0149, PF03695"/>
    <property type="match status" value="1"/>
</dbReference>
<proteinExistence type="predicted"/>
<sequence length="186" mass="19997">MNTSTPTSAPKRLMLDEKDFFDVLRAQRPSPPATDPQTLDGYLTALIIGPRFIDPRQWIPSFVGEGALMAPEHTTEAKALQSLVAAYNTISSGLGDTPGTWRPRLVAHGGAAAAPCLWAGGFLLGTKFAPRLWKPVLQGAEGDLIGPIREMADPRANLDAAAVTKVAKAVVAIRAHFMPRRAKSFR</sequence>
<evidence type="ECO:0000313" key="1">
    <source>
        <dbReference type="EMBL" id="PVE45170.1"/>
    </source>
</evidence>
<dbReference type="NCBIfam" id="TIGR02292">
    <property type="entry name" value="ygfB_yecA"/>
    <property type="match status" value="1"/>
</dbReference>
<dbReference type="OrthoDB" id="7647056at2"/>
<organism evidence="1 2">
    <name type="scientific">Pararhodobacter aggregans</name>
    <dbReference type="NCBI Taxonomy" id="404875"/>
    <lineage>
        <taxon>Bacteria</taxon>
        <taxon>Pseudomonadati</taxon>
        <taxon>Pseudomonadota</taxon>
        <taxon>Alphaproteobacteria</taxon>
        <taxon>Rhodobacterales</taxon>
        <taxon>Paracoccaceae</taxon>
        <taxon>Pararhodobacter</taxon>
    </lineage>
</organism>
<dbReference type="Proteomes" id="UP000244810">
    <property type="component" value="Unassembled WGS sequence"/>
</dbReference>
<dbReference type="InterPro" id="IPR011978">
    <property type="entry name" value="YgfB-like"/>
</dbReference>
<keyword evidence="2" id="KW-1185">Reference proteome</keyword>
<dbReference type="AlphaFoldDB" id="A0A2T7UKG7"/>
<dbReference type="RefSeq" id="WP_107754741.1">
    <property type="nucleotide sequence ID" value="NZ_QBKF01000016.1"/>
</dbReference>
<dbReference type="SUPFAM" id="SSF101327">
    <property type="entry name" value="YgfB-like"/>
    <property type="match status" value="1"/>
</dbReference>
<name>A0A2T7UKG7_9RHOB</name>
<accession>A0A2T7UKG7</accession>
<evidence type="ECO:0000313" key="2">
    <source>
        <dbReference type="Proteomes" id="UP000244810"/>
    </source>
</evidence>